<dbReference type="GO" id="GO:0034657">
    <property type="term" value="C:GID complex"/>
    <property type="evidence" value="ECO:0007669"/>
    <property type="project" value="TreeGrafter"/>
</dbReference>
<accession>E0S6U6</accession>
<dbReference type="GeneID" id="9699034"/>
<dbReference type="KEGG" id="ein:Eint_041440"/>
<reference evidence="1 2" key="2">
    <citation type="journal article" date="2012" name="Proc. Natl. Acad. Sci. U.S.A.">
        <title>Gain and loss of multiple functionally related, horizontally transferred genes in the reduced genomes of two microsporidian parasites.</title>
        <authorList>
            <person name="Pombert J.-F."/>
            <person name="Selman M."/>
            <person name="Burki F."/>
            <person name="Bardell F.T."/>
            <person name="Farinelli L."/>
            <person name="Solter L.F."/>
            <person name="Whitman D.W."/>
            <person name="Weiss L.M."/>
            <person name="Corradi N."/>
            <person name="Keeling P.J."/>
        </authorList>
    </citation>
    <scope>NUCLEOTIDE SEQUENCE [LARGE SCALE GENOMIC DNA]</scope>
    <source>
        <strain evidence="1 2">ATCC 50506</strain>
    </source>
</reference>
<dbReference type="GO" id="GO:0005737">
    <property type="term" value="C:cytoplasm"/>
    <property type="evidence" value="ECO:0007669"/>
    <property type="project" value="TreeGrafter"/>
</dbReference>
<dbReference type="SUPFAM" id="SSF57850">
    <property type="entry name" value="RING/U-box"/>
    <property type="match status" value="1"/>
</dbReference>
<organism evidence="1 2">
    <name type="scientific">Encephalitozoon intestinalis (strain ATCC 50506)</name>
    <name type="common">Microsporidian parasite</name>
    <name type="synonym">Septata intestinalis</name>
    <dbReference type="NCBI Taxonomy" id="876142"/>
    <lineage>
        <taxon>Eukaryota</taxon>
        <taxon>Fungi</taxon>
        <taxon>Fungi incertae sedis</taxon>
        <taxon>Microsporidia</taxon>
        <taxon>Unikaryonidae</taxon>
        <taxon>Encephalitozoon</taxon>
    </lineage>
</organism>
<keyword evidence="2" id="KW-1185">Reference proteome</keyword>
<dbReference type="GO" id="GO:0043161">
    <property type="term" value="P:proteasome-mediated ubiquitin-dependent protein catabolic process"/>
    <property type="evidence" value="ECO:0007669"/>
    <property type="project" value="InterPro"/>
</dbReference>
<gene>
    <name evidence="1" type="ORF">Eint_041440</name>
</gene>
<name>E0S6U6_ENCIT</name>
<dbReference type="PANTHER" id="PTHR12170">
    <property type="entry name" value="MACROPHAGE ERYTHROBLAST ATTACHER-RELATED"/>
    <property type="match status" value="1"/>
</dbReference>
<dbReference type="GO" id="GO:0005634">
    <property type="term" value="C:nucleus"/>
    <property type="evidence" value="ECO:0007669"/>
    <property type="project" value="TreeGrafter"/>
</dbReference>
<dbReference type="PANTHER" id="PTHR12170:SF3">
    <property type="entry name" value="GH10162P"/>
    <property type="match status" value="1"/>
</dbReference>
<dbReference type="Proteomes" id="UP000002313">
    <property type="component" value="Chromosome IV"/>
</dbReference>
<dbReference type="GO" id="GO:0004842">
    <property type="term" value="F:ubiquitin-protein transferase activity"/>
    <property type="evidence" value="ECO:0007669"/>
    <property type="project" value="InterPro"/>
</dbReference>
<dbReference type="HOGENOM" id="CLU_826470_0_0_1"/>
<dbReference type="AlphaFoldDB" id="E0S6U6"/>
<dbReference type="VEuPathDB" id="MicrosporidiaDB:Eint_041440"/>
<reference evidence="1 2" key="1">
    <citation type="journal article" date="2010" name="Nat. Commun.">
        <title>The complete sequence of the smallest known nuclear genome from the microsporidian Encephalitozoon intestinalis.</title>
        <authorList>
            <person name="Corradi N."/>
            <person name="Pombert J.-F."/>
            <person name="Farinelli L."/>
            <person name="Didier E.S."/>
            <person name="Keeling P.J."/>
        </authorList>
    </citation>
    <scope>NUCLEOTIDE SEQUENCE [LARGE SCALE GENOMIC DNA]</scope>
    <source>
        <strain evidence="1 2">ATCC 50506</strain>
    </source>
</reference>
<evidence type="ECO:0000313" key="2">
    <source>
        <dbReference type="Proteomes" id="UP000002313"/>
    </source>
</evidence>
<protein>
    <submittedName>
        <fullName evidence="1">RING zinc finger-containing protein</fullName>
    </submittedName>
</protein>
<dbReference type="InterPro" id="IPR045098">
    <property type="entry name" value="Fyv10_fam"/>
</dbReference>
<dbReference type="RefSeq" id="XP_003072791.1">
    <property type="nucleotide sequence ID" value="XM_003072745.1"/>
</dbReference>
<sequence>MIGDRHGIDYQHLRDKSIHIISEIQATLSRENNLEINNLPNIEASLVKLWKNLLPSDTKPTESDIQVGNQMYPNSMQTVTCLIVYYLLENDCGDIVDKLISEIKDGKEEVMKVRDDYVRFKRTVSEVLGNSTGLLEEFLESHPSKELELYLVSHEFLLLINGGRYDEALKLCFGKLKSFVPTYIQDVKPLLKFLVNPGNIQESLERSRERLIENFKSKYLEVSGMPNGCYLQELFEAGTSAFLQLSSSGNLLFDKDDPALPIEIKMEKGRNYHSLFICPVLKTLCIDGNIPVMLECGHVISLEAASVLSQEGVLNSFKCPYCPEMSKYENILRLRI</sequence>
<proteinExistence type="predicted"/>
<evidence type="ECO:0000313" key="1">
    <source>
        <dbReference type="EMBL" id="ADM11431.1"/>
    </source>
</evidence>
<dbReference type="OrthoDB" id="1933281at2759"/>
<dbReference type="EMBL" id="CP001945">
    <property type="protein sequence ID" value="ADM11431.1"/>
    <property type="molecule type" value="Genomic_DNA"/>
</dbReference>